<dbReference type="GO" id="GO:0008821">
    <property type="term" value="F:crossover junction DNA endonuclease activity"/>
    <property type="evidence" value="ECO:0007669"/>
    <property type="project" value="TreeGrafter"/>
</dbReference>
<dbReference type="InterPro" id="IPR013632">
    <property type="entry name" value="Rad51_C"/>
</dbReference>
<organism evidence="9 10">
    <name type="scientific">Cetraspora pellucida</name>
    <dbReference type="NCBI Taxonomy" id="1433469"/>
    <lineage>
        <taxon>Eukaryota</taxon>
        <taxon>Fungi</taxon>
        <taxon>Fungi incertae sedis</taxon>
        <taxon>Mucoromycota</taxon>
        <taxon>Glomeromycotina</taxon>
        <taxon>Glomeromycetes</taxon>
        <taxon>Diversisporales</taxon>
        <taxon>Gigasporaceae</taxon>
        <taxon>Cetraspora</taxon>
    </lineage>
</organism>
<evidence type="ECO:0000256" key="3">
    <source>
        <dbReference type="ARBA" id="ARBA00022763"/>
    </source>
</evidence>
<keyword evidence="6" id="KW-0539">Nucleus</keyword>
<dbReference type="PANTHER" id="PTHR46239">
    <property type="entry name" value="DNA REPAIR PROTEIN RAD51 HOMOLOG 3 RAD51C"/>
    <property type="match status" value="1"/>
</dbReference>
<dbReference type="CDD" id="cd19492">
    <property type="entry name" value="Rad51C"/>
    <property type="match status" value="1"/>
</dbReference>
<feature type="non-terminal residue" evidence="9">
    <location>
        <position position="345"/>
    </location>
</feature>
<dbReference type="EMBL" id="CAJVQA010007170">
    <property type="protein sequence ID" value="CAG8652746.1"/>
    <property type="molecule type" value="Genomic_DNA"/>
</dbReference>
<evidence type="ECO:0000256" key="1">
    <source>
        <dbReference type="ARBA" id="ARBA00004123"/>
    </source>
</evidence>
<keyword evidence="2" id="KW-0547">Nucleotide-binding</keyword>
<protein>
    <recommendedName>
        <fullName evidence="7">DNA repair protein RAD51 homolog 3</fullName>
    </recommendedName>
</protein>
<evidence type="ECO:0000256" key="6">
    <source>
        <dbReference type="ARBA" id="ARBA00023242"/>
    </source>
</evidence>
<evidence type="ECO:0000256" key="4">
    <source>
        <dbReference type="ARBA" id="ARBA00022840"/>
    </source>
</evidence>
<dbReference type="GO" id="GO:0033063">
    <property type="term" value="C:Rad51B-Rad51C-Rad51D-XRCC2 complex"/>
    <property type="evidence" value="ECO:0007669"/>
    <property type="project" value="TreeGrafter"/>
</dbReference>
<dbReference type="Pfam" id="PF08423">
    <property type="entry name" value="Rad51"/>
    <property type="match status" value="1"/>
</dbReference>
<dbReference type="GO" id="GO:0005657">
    <property type="term" value="C:replication fork"/>
    <property type="evidence" value="ECO:0007669"/>
    <property type="project" value="TreeGrafter"/>
</dbReference>
<dbReference type="InterPro" id="IPR016467">
    <property type="entry name" value="DNA_recomb/repair_RecA-like"/>
</dbReference>
<accession>A0A9N9DTW7</accession>
<dbReference type="InterPro" id="IPR003593">
    <property type="entry name" value="AAA+_ATPase"/>
</dbReference>
<evidence type="ECO:0000313" key="9">
    <source>
        <dbReference type="EMBL" id="CAG8652746.1"/>
    </source>
</evidence>
<dbReference type="Proteomes" id="UP000789759">
    <property type="component" value="Unassembled WGS sequence"/>
</dbReference>
<dbReference type="GO" id="GO:0140664">
    <property type="term" value="F:ATP-dependent DNA damage sensor activity"/>
    <property type="evidence" value="ECO:0007669"/>
    <property type="project" value="InterPro"/>
</dbReference>
<dbReference type="InterPro" id="IPR052093">
    <property type="entry name" value="HR_Repair_Mediator"/>
</dbReference>
<keyword evidence="10" id="KW-1185">Reference proteome</keyword>
<sequence length="345" mass="38531">ALNRFIQGKMRDTRSILSAKLNIKPSQIKKLHDAGYKFLEDLKEASPLTLSKGVSVQEALSIIRQIKNDKLPSASLTSIVRRETYTIPTFCDGIDKLLGGKGVALGKIIEFCGIPGIGKTQMGIQLSINVQIPRSLSGPEGEAVYIDTEGSFIIQRVAEIANGTTTRLNETVEGSPFNLETILSRIYYFRIHDYIQLNALIKNMDEFLNEHQAVKLIVIDSIAFHFRTELELSVRTRVLQMVAQKLEDIAESFEIAIVLMNQMTTKFGGNSGPDNTTLAPALGDVLSEACSDRVLLFCREEERFAHLFKSATKPELQATSVQYQIIKDGIRDCPLPTRKRRLDEE</sequence>
<reference evidence="9" key="1">
    <citation type="submission" date="2021-06" db="EMBL/GenBank/DDBJ databases">
        <authorList>
            <person name="Kallberg Y."/>
            <person name="Tangrot J."/>
            <person name="Rosling A."/>
        </authorList>
    </citation>
    <scope>NUCLEOTIDE SEQUENCE</scope>
    <source>
        <strain evidence="9">FL966</strain>
    </source>
</reference>
<dbReference type="PROSITE" id="PS50162">
    <property type="entry name" value="RECA_2"/>
    <property type="match status" value="1"/>
</dbReference>
<evidence type="ECO:0000256" key="5">
    <source>
        <dbReference type="ARBA" id="ARBA00023204"/>
    </source>
</evidence>
<name>A0A9N9DTW7_9GLOM</name>
<evidence type="ECO:0000259" key="8">
    <source>
        <dbReference type="PROSITE" id="PS50162"/>
    </source>
</evidence>
<dbReference type="Gene3D" id="3.40.50.300">
    <property type="entry name" value="P-loop containing nucleotide triphosphate hydrolases"/>
    <property type="match status" value="1"/>
</dbReference>
<gene>
    <name evidence="9" type="ORF">CPELLU_LOCUS9419</name>
</gene>
<comment type="caution">
    <text evidence="9">The sequence shown here is derived from an EMBL/GenBank/DDBJ whole genome shotgun (WGS) entry which is preliminary data.</text>
</comment>
<dbReference type="OrthoDB" id="5957327at2759"/>
<dbReference type="GO" id="GO:0033065">
    <property type="term" value="C:Rad51C-XRCC3 complex"/>
    <property type="evidence" value="ECO:0007669"/>
    <property type="project" value="TreeGrafter"/>
</dbReference>
<evidence type="ECO:0000256" key="2">
    <source>
        <dbReference type="ARBA" id="ARBA00022741"/>
    </source>
</evidence>
<keyword evidence="3" id="KW-0227">DNA damage</keyword>
<dbReference type="InterPro" id="IPR020588">
    <property type="entry name" value="RecA_ATP-bd"/>
</dbReference>
<evidence type="ECO:0000256" key="7">
    <source>
        <dbReference type="ARBA" id="ARBA00040674"/>
    </source>
</evidence>
<comment type="subcellular location">
    <subcellularLocation>
        <location evidence="1">Nucleus</location>
    </subcellularLocation>
</comment>
<dbReference type="GO" id="GO:0000707">
    <property type="term" value="P:meiotic DNA recombinase assembly"/>
    <property type="evidence" value="ECO:0007669"/>
    <property type="project" value="TreeGrafter"/>
</dbReference>
<dbReference type="GO" id="GO:0007131">
    <property type="term" value="P:reciprocal meiotic recombination"/>
    <property type="evidence" value="ECO:0007669"/>
    <property type="project" value="TreeGrafter"/>
</dbReference>
<feature type="domain" description="RecA family profile 1" evidence="8">
    <location>
        <begin position="83"/>
        <end position="263"/>
    </location>
</feature>
<dbReference type="SMART" id="SM00382">
    <property type="entry name" value="AAA"/>
    <property type="match status" value="1"/>
</dbReference>
<dbReference type="GO" id="GO:0005524">
    <property type="term" value="F:ATP binding"/>
    <property type="evidence" value="ECO:0007669"/>
    <property type="project" value="UniProtKB-KW"/>
</dbReference>
<dbReference type="GO" id="GO:0000400">
    <property type="term" value="F:four-way junction DNA binding"/>
    <property type="evidence" value="ECO:0007669"/>
    <property type="project" value="TreeGrafter"/>
</dbReference>
<evidence type="ECO:0000313" key="10">
    <source>
        <dbReference type="Proteomes" id="UP000789759"/>
    </source>
</evidence>
<proteinExistence type="predicted"/>
<dbReference type="PIRSF" id="PIRSF005856">
    <property type="entry name" value="Rad51"/>
    <property type="match status" value="1"/>
</dbReference>
<dbReference type="InterPro" id="IPR027417">
    <property type="entry name" value="P-loop_NTPase"/>
</dbReference>
<keyword evidence="5" id="KW-0234">DNA repair</keyword>
<dbReference type="AlphaFoldDB" id="A0A9N9DTW7"/>
<dbReference type="PANTHER" id="PTHR46239:SF1">
    <property type="entry name" value="DNA REPAIR PROTEIN RAD51 HOMOLOG 3"/>
    <property type="match status" value="1"/>
</dbReference>
<dbReference type="SUPFAM" id="SSF52540">
    <property type="entry name" value="P-loop containing nucleoside triphosphate hydrolases"/>
    <property type="match status" value="1"/>
</dbReference>
<keyword evidence="4" id="KW-0067">ATP-binding</keyword>